<gene>
    <name evidence="1" type="ORF">RHODO2019_10985</name>
</gene>
<dbReference type="Proteomes" id="UP001164965">
    <property type="component" value="Chromosome"/>
</dbReference>
<sequence length="149" mass="17975">MPASKIVNEQEVVRWFEEGRTYRWMVEEYRRKYDIETVVSMWSNFRRRRGLDVRIIRDVALIPWAVKAEHRWLYPVQMLRHEGRRRAGAELREADDVRLDAWIANLAKENLVVHYDPDTEEGFFYIPREARDTDIIREPKVRTGRATSE</sequence>
<protein>
    <recommendedName>
        <fullName evidence="3">Immunity repressor</fullName>
    </recommendedName>
</protein>
<name>A0ABY6NWG0_9NOCA</name>
<dbReference type="RefSeq" id="WP_265381838.1">
    <property type="nucleotide sequence ID" value="NZ_CP110615.1"/>
</dbReference>
<dbReference type="EMBL" id="CP110615">
    <property type="protein sequence ID" value="UZJ23730.1"/>
    <property type="molecule type" value="Genomic_DNA"/>
</dbReference>
<keyword evidence="2" id="KW-1185">Reference proteome</keyword>
<organism evidence="1 2">
    <name type="scientific">Rhodococcus antarcticus</name>
    <dbReference type="NCBI Taxonomy" id="2987751"/>
    <lineage>
        <taxon>Bacteria</taxon>
        <taxon>Bacillati</taxon>
        <taxon>Actinomycetota</taxon>
        <taxon>Actinomycetes</taxon>
        <taxon>Mycobacteriales</taxon>
        <taxon>Nocardiaceae</taxon>
        <taxon>Rhodococcus</taxon>
    </lineage>
</organism>
<evidence type="ECO:0008006" key="3">
    <source>
        <dbReference type="Google" id="ProtNLM"/>
    </source>
</evidence>
<proteinExistence type="predicted"/>
<reference evidence="1" key="1">
    <citation type="submission" date="2022-10" db="EMBL/GenBank/DDBJ databases">
        <title>Rhodococcus sp.75.</title>
        <authorList>
            <person name="Sun M."/>
        </authorList>
    </citation>
    <scope>NUCLEOTIDE SEQUENCE</scope>
    <source>
        <strain evidence="1">75</strain>
    </source>
</reference>
<accession>A0ABY6NWG0</accession>
<evidence type="ECO:0000313" key="2">
    <source>
        <dbReference type="Proteomes" id="UP001164965"/>
    </source>
</evidence>
<evidence type="ECO:0000313" key="1">
    <source>
        <dbReference type="EMBL" id="UZJ23730.1"/>
    </source>
</evidence>